<dbReference type="InterPro" id="IPR029063">
    <property type="entry name" value="SAM-dependent_MTases_sf"/>
</dbReference>
<accession>A0A1U9KDW0</accession>
<evidence type="ECO:0008006" key="3">
    <source>
        <dbReference type="Google" id="ProtNLM"/>
    </source>
</evidence>
<dbReference type="GO" id="GO:0008168">
    <property type="term" value="F:methyltransferase activity"/>
    <property type="evidence" value="ECO:0007669"/>
    <property type="project" value="InterPro"/>
</dbReference>
<dbReference type="InterPro" id="IPR002052">
    <property type="entry name" value="DNA_methylase_N6_adenine_CS"/>
</dbReference>
<dbReference type="RefSeq" id="WP_077812031.1">
    <property type="nucleotide sequence ID" value="NZ_CP014692.1"/>
</dbReference>
<dbReference type="GO" id="GO:0032259">
    <property type="term" value="P:methylation"/>
    <property type="evidence" value="ECO:0007669"/>
    <property type="project" value="InterPro"/>
</dbReference>
<dbReference type="SUPFAM" id="SSF53335">
    <property type="entry name" value="S-adenosyl-L-methionine-dependent methyltransferases"/>
    <property type="match status" value="1"/>
</dbReference>
<organism evidence="1 2">
    <name type="scientific">Acetobacter aceti</name>
    <dbReference type="NCBI Taxonomy" id="435"/>
    <lineage>
        <taxon>Bacteria</taxon>
        <taxon>Pseudomonadati</taxon>
        <taxon>Pseudomonadota</taxon>
        <taxon>Alphaproteobacteria</taxon>
        <taxon>Acetobacterales</taxon>
        <taxon>Acetobacteraceae</taxon>
        <taxon>Acetobacter</taxon>
        <taxon>Acetobacter subgen. Acetobacter</taxon>
    </lineage>
</organism>
<gene>
    <name evidence="1" type="ORF">A0U92_03545</name>
</gene>
<dbReference type="AlphaFoldDB" id="A0A1U9KDW0"/>
<sequence>MARTSKVSSYDRAENDFYVEPAWSVRALLVVESGFDRPVMDPCAGTDTIPRTFRDAGIGAYGCDIVWRSDRQLAQGDFRDTLRMWRPTFIVSNPPYSSWEDVVSTGFDVGAERICLILPARYREGQDRRAWYRRYPPVRIWDFSQRVDMPPGGKAIKKGGGNKQYAWFVWEKGHTGPGYTGDWLPIMEKRP</sequence>
<dbReference type="STRING" id="435.A0U92_03545"/>
<dbReference type="EMBL" id="CP014692">
    <property type="protein sequence ID" value="AQS83995.1"/>
    <property type="molecule type" value="Genomic_DNA"/>
</dbReference>
<name>A0A1U9KDW0_ACEAC</name>
<dbReference type="PROSITE" id="PS00092">
    <property type="entry name" value="N6_MTASE"/>
    <property type="match status" value="1"/>
</dbReference>
<dbReference type="GO" id="GO:0003676">
    <property type="term" value="F:nucleic acid binding"/>
    <property type="evidence" value="ECO:0007669"/>
    <property type="project" value="InterPro"/>
</dbReference>
<evidence type="ECO:0000313" key="1">
    <source>
        <dbReference type="EMBL" id="AQS83995.1"/>
    </source>
</evidence>
<proteinExistence type="predicted"/>
<reference evidence="1 2" key="1">
    <citation type="submission" date="2016-03" db="EMBL/GenBank/DDBJ databases">
        <title>Acetic acid bacteria sequencing.</title>
        <authorList>
            <person name="Brandt J."/>
            <person name="Jakob F."/>
            <person name="Vogel R.F."/>
        </authorList>
    </citation>
    <scope>NUCLEOTIDE SEQUENCE [LARGE SCALE GENOMIC DNA]</scope>
    <source>
        <strain evidence="1 2">TMW2.1153</strain>
    </source>
</reference>
<keyword evidence="2" id="KW-1185">Reference proteome</keyword>
<evidence type="ECO:0000313" key="2">
    <source>
        <dbReference type="Proteomes" id="UP000188937"/>
    </source>
</evidence>
<dbReference type="OrthoDB" id="1079385at2"/>
<protein>
    <recommendedName>
        <fullName evidence="3">Methyltransferase</fullName>
    </recommendedName>
</protein>
<dbReference type="Proteomes" id="UP000188937">
    <property type="component" value="Chromosome"/>
</dbReference>
<dbReference type="KEGG" id="aace:A0U92_03545"/>